<dbReference type="GO" id="GO:0006508">
    <property type="term" value="P:proteolysis"/>
    <property type="evidence" value="ECO:0007669"/>
    <property type="project" value="InterPro"/>
</dbReference>
<accession>A0A0D8ZX05</accession>
<reference evidence="3 4" key="1">
    <citation type="submission" date="2015-02" db="EMBL/GenBank/DDBJ databases">
        <title>Draft genome of a novel marine cyanobacterium (Chroococcales) isolated from South Atlantic Ocean.</title>
        <authorList>
            <person name="Rigonato J."/>
            <person name="Alvarenga D.O."/>
            <person name="Branco L.H."/>
            <person name="Varani A.M."/>
            <person name="Brandini F.P."/>
            <person name="Fiore M.F."/>
        </authorList>
    </citation>
    <scope>NUCLEOTIDE SEQUENCE [LARGE SCALE GENOMIC DNA]</scope>
    <source>
        <strain evidence="3 4">CENA595</strain>
    </source>
</reference>
<dbReference type="GO" id="GO:0008235">
    <property type="term" value="F:metalloexopeptidase activity"/>
    <property type="evidence" value="ECO:0007669"/>
    <property type="project" value="InterPro"/>
</dbReference>
<evidence type="ECO:0000256" key="1">
    <source>
        <dbReference type="ARBA" id="ARBA00022801"/>
    </source>
</evidence>
<dbReference type="STRING" id="1618023.UH38_02565"/>
<organism evidence="3 4">
    <name type="scientific">Aliterella atlantica CENA595</name>
    <dbReference type="NCBI Taxonomy" id="1618023"/>
    <lineage>
        <taxon>Bacteria</taxon>
        <taxon>Bacillati</taxon>
        <taxon>Cyanobacteriota</taxon>
        <taxon>Cyanophyceae</taxon>
        <taxon>Chroococcidiopsidales</taxon>
        <taxon>Aliterellaceae</taxon>
        <taxon>Aliterella</taxon>
    </lineage>
</organism>
<feature type="domain" description="Peptidase M28" evidence="2">
    <location>
        <begin position="101"/>
        <end position="314"/>
    </location>
</feature>
<dbReference type="PROSITE" id="PS00758">
    <property type="entry name" value="ARGE_DAPE_CPG2_1"/>
    <property type="match status" value="1"/>
</dbReference>
<dbReference type="SUPFAM" id="SSF53187">
    <property type="entry name" value="Zn-dependent exopeptidases"/>
    <property type="match status" value="1"/>
</dbReference>
<protein>
    <submittedName>
        <fullName evidence="3">Peptidase M28</fullName>
    </submittedName>
</protein>
<evidence type="ECO:0000313" key="4">
    <source>
        <dbReference type="Proteomes" id="UP000032452"/>
    </source>
</evidence>
<dbReference type="AlphaFoldDB" id="A0A0D8ZX05"/>
<dbReference type="Gene3D" id="3.40.630.10">
    <property type="entry name" value="Zn peptidases"/>
    <property type="match status" value="1"/>
</dbReference>
<dbReference type="InterPro" id="IPR045175">
    <property type="entry name" value="M28_fam"/>
</dbReference>
<comment type="caution">
    <text evidence="3">The sequence shown here is derived from an EMBL/GenBank/DDBJ whole genome shotgun (WGS) entry which is preliminary data.</text>
</comment>
<dbReference type="Proteomes" id="UP000032452">
    <property type="component" value="Unassembled WGS sequence"/>
</dbReference>
<gene>
    <name evidence="3" type="ORF">UH38_02565</name>
</gene>
<dbReference type="PANTHER" id="PTHR12147">
    <property type="entry name" value="METALLOPEPTIDASE M28 FAMILY MEMBER"/>
    <property type="match status" value="1"/>
</dbReference>
<dbReference type="PATRIC" id="fig|1618023.3.peg.4977"/>
<evidence type="ECO:0000259" key="2">
    <source>
        <dbReference type="Pfam" id="PF04389"/>
    </source>
</evidence>
<dbReference type="EMBL" id="JYON01000002">
    <property type="protein sequence ID" value="KJH72979.1"/>
    <property type="molecule type" value="Genomic_DNA"/>
</dbReference>
<proteinExistence type="predicted"/>
<keyword evidence="4" id="KW-1185">Reference proteome</keyword>
<dbReference type="Pfam" id="PF04389">
    <property type="entry name" value="Peptidase_M28"/>
    <property type="match status" value="1"/>
</dbReference>
<evidence type="ECO:0000313" key="3">
    <source>
        <dbReference type="EMBL" id="KJH72979.1"/>
    </source>
</evidence>
<dbReference type="InterPro" id="IPR001261">
    <property type="entry name" value="ArgE/DapE_CS"/>
</dbReference>
<dbReference type="OrthoDB" id="9762302at2"/>
<dbReference type="PANTHER" id="PTHR12147:SF26">
    <property type="entry name" value="PEPTIDASE M28 DOMAIN-CONTAINING PROTEIN"/>
    <property type="match status" value="1"/>
</dbReference>
<dbReference type="RefSeq" id="WP_045053069.1">
    <property type="nucleotide sequence ID" value="NZ_CAWMDP010000059.1"/>
</dbReference>
<keyword evidence="1" id="KW-0378">Hydrolase</keyword>
<sequence>MRRLILLVLLIVVGVSAVISNRFFARPPAPAQPQIVETPKAIPQRQNAPKVAANKLFERVQQLSFERYTQSDRDRARKYITQSLENLGWSPTLQTFAEGVNIVAERSGKDPQAGTILVAAHYDTVPGSPGADDNASGVATMLEIARIFRLPTRQTLKLAFFDAEEIGLRGSLAFAADKANLENLQGVVVMDMIGFACYSAGCQKYPPSLPVAAPSDKGDFLVVVGDAEHLSLLNAFAHRGEKLPMVLTLPVPLKGIFTPDVLRSDHAPFWYQGIGAVLVTDTANLRSPFYHQPSDTFGEIEQDFFKGAAQVVVDAVEELLEESPS</sequence>
<name>A0A0D8ZX05_9CYAN</name>
<dbReference type="InterPro" id="IPR007484">
    <property type="entry name" value="Peptidase_M28"/>
</dbReference>